<dbReference type="PANTHER" id="PTHR42760:SF124">
    <property type="entry name" value="SHORT-CHAIN DEHYDROGENASE_REDUCTASE"/>
    <property type="match status" value="1"/>
</dbReference>
<comment type="caution">
    <text evidence="2">The sequence shown here is derived from an EMBL/GenBank/DDBJ whole genome shotgun (WGS) entry which is preliminary data.</text>
</comment>
<dbReference type="GO" id="GO:0047936">
    <property type="term" value="F:glucose 1-dehydrogenase [NAD(P)+] activity"/>
    <property type="evidence" value="ECO:0007669"/>
    <property type="project" value="UniProtKB-EC"/>
</dbReference>
<dbReference type="Proteomes" id="UP000293925">
    <property type="component" value="Unassembled WGS sequence"/>
</dbReference>
<dbReference type="InterPro" id="IPR020904">
    <property type="entry name" value="Sc_DH/Rdtase_CS"/>
</dbReference>
<dbReference type="PRINTS" id="PR00081">
    <property type="entry name" value="GDHRDH"/>
</dbReference>
<dbReference type="EC" id="1.1.1.47" evidence="2"/>
<gene>
    <name evidence="2" type="ORF">EZ456_15980</name>
</gene>
<dbReference type="SUPFAM" id="SSF51735">
    <property type="entry name" value="NAD(P)-binding Rossmann-fold domains"/>
    <property type="match status" value="1"/>
</dbReference>
<keyword evidence="2" id="KW-0560">Oxidoreductase</keyword>
<dbReference type="InterPro" id="IPR036291">
    <property type="entry name" value="NAD(P)-bd_dom_sf"/>
</dbReference>
<dbReference type="RefSeq" id="WP_131531826.1">
    <property type="nucleotide sequence ID" value="NZ_SJSO01000013.1"/>
</dbReference>
<dbReference type="Pfam" id="PF13561">
    <property type="entry name" value="adh_short_C2"/>
    <property type="match status" value="1"/>
</dbReference>
<dbReference type="PRINTS" id="PR00080">
    <property type="entry name" value="SDRFAMILY"/>
</dbReference>
<evidence type="ECO:0000313" key="2">
    <source>
        <dbReference type="EMBL" id="TCD25526.1"/>
    </source>
</evidence>
<dbReference type="AlphaFoldDB" id="A0A4R0Q155"/>
<dbReference type="FunFam" id="3.40.50.720:FF:000084">
    <property type="entry name" value="Short-chain dehydrogenase reductase"/>
    <property type="match status" value="1"/>
</dbReference>
<protein>
    <submittedName>
        <fullName evidence="2">Glucose 1-dehydrogenase</fullName>
        <ecNumber evidence="2">1.1.1.47</ecNumber>
    </submittedName>
</protein>
<comment type="similarity">
    <text evidence="1">Belongs to the short-chain dehydrogenases/reductases (SDR) family.</text>
</comment>
<evidence type="ECO:0000313" key="3">
    <source>
        <dbReference type="Proteomes" id="UP000293925"/>
    </source>
</evidence>
<dbReference type="NCBIfam" id="NF005559">
    <property type="entry name" value="PRK07231.1"/>
    <property type="match status" value="1"/>
</dbReference>
<dbReference type="EMBL" id="SJSO01000013">
    <property type="protein sequence ID" value="TCD25526.1"/>
    <property type="molecule type" value="Genomic_DNA"/>
</dbReference>
<dbReference type="Gene3D" id="3.40.50.720">
    <property type="entry name" value="NAD(P)-binding Rossmann-like Domain"/>
    <property type="match status" value="1"/>
</dbReference>
<reference evidence="2 3" key="1">
    <citation type="submission" date="2019-02" db="EMBL/GenBank/DDBJ databases">
        <title>Pedobacter sp. RP-3-21 sp. nov., isolated from Arctic soil.</title>
        <authorList>
            <person name="Dahal R.H."/>
        </authorList>
    </citation>
    <scope>NUCLEOTIDE SEQUENCE [LARGE SCALE GENOMIC DNA]</scope>
    <source>
        <strain evidence="2 3">RP-3-21</strain>
    </source>
</reference>
<name>A0A4R0Q155_9SPHI</name>
<dbReference type="InterPro" id="IPR002347">
    <property type="entry name" value="SDR_fam"/>
</dbReference>
<sequence>MENKTVIVTGGSTGIGKATALAFAKNGYNVVISGRNNKAGEEALKEIKETGAEALFVATDVTNELDVVNLISKTKDTFKTIDVFVNNAGIAGATEGFLADSSEQNLRNLFETNVMGVFFGMKHAIKSMQEAGGGSIVNLASIAGLNGIPYAAQYCASKHAVVGLTKAAAVEYATQGIRINAIAPGAIKTDILKSAIESGSYSEETIAAIHPMKRLGTVEDIANGIYYLGSSESPFMTGHVLAVDGGYNAQ</sequence>
<organism evidence="2 3">
    <name type="scientific">Pedobacter psychrodurus</name>
    <dbReference type="NCBI Taxonomy" id="2530456"/>
    <lineage>
        <taxon>Bacteria</taxon>
        <taxon>Pseudomonadati</taxon>
        <taxon>Bacteroidota</taxon>
        <taxon>Sphingobacteriia</taxon>
        <taxon>Sphingobacteriales</taxon>
        <taxon>Sphingobacteriaceae</taxon>
        <taxon>Pedobacter</taxon>
    </lineage>
</organism>
<keyword evidence="3" id="KW-1185">Reference proteome</keyword>
<accession>A0A4R0Q155</accession>
<dbReference type="OrthoDB" id="597477at2"/>
<proteinExistence type="inferred from homology"/>
<evidence type="ECO:0000256" key="1">
    <source>
        <dbReference type="ARBA" id="ARBA00006484"/>
    </source>
</evidence>
<dbReference type="CDD" id="cd05233">
    <property type="entry name" value="SDR_c"/>
    <property type="match status" value="1"/>
</dbReference>
<dbReference type="PANTHER" id="PTHR42760">
    <property type="entry name" value="SHORT-CHAIN DEHYDROGENASES/REDUCTASES FAMILY MEMBER"/>
    <property type="match status" value="1"/>
</dbReference>
<dbReference type="PROSITE" id="PS00061">
    <property type="entry name" value="ADH_SHORT"/>
    <property type="match status" value="1"/>
</dbReference>